<accession>A0AAC9N3Q1</accession>
<protein>
    <recommendedName>
        <fullName evidence="4">Lipoprotein</fullName>
    </recommendedName>
</protein>
<evidence type="ECO:0000256" key="1">
    <source>
        <dbReference type="SAM" id="SignalP"/>
    </source>
</evidence>
<dbReference type="RefSeq" id="WP_035636728.1">
    <property type="nucleotide sequence ID" value="NZ_CP017479.1"/>
</dbReference>
<evidence type="ECO:0000313" key="3">
    <source>
        <dbReference type="Proteomes" id="UP000175968"/>
    </source>
</evidence>
<keyword evidence="3" id="KW-1185">Reference proteome</keyword>
<dbReference type="PROSITE" id="PS51257">
    <property type="entry name" value="PROKAR_LIPOPROTEIN"/>
    <property type="match status" value="1"/>
</dbReference>
<organism evidence="2 3">
    <name type="scientific">Flavobacterium gilvum</name>
    <dbReference type="NCBI Taxonomy" id="1492737"/>
    <lineage>
        <taxon>Bacteria</taxon>
        <taxon>Pseudomonadati</taxon>
        <taxon>Bacteroidota</taxon>
        <taxon>Flavobacteriia</taxon>
        <taxon>Flavobacteriales</taxon>
        <taxon>Flavobacteriaceae</taxon>
        <taxon>Flavobacterium</taxon>
    </lineage>
</organism>
<evidence type="ECO:0008006" key="4">
    <source>
        <dbReference type="Google" id="ProtNLM"/>
    </source>
</evidence>
<dbReference type="Proteomes" id="UP000175968">
    <property type="component" value="Chromosome"/>
</dbReference>
<gene>
    <name evidence="2" type="ORF">EM308_06950</name>
</gene>
<feature type="signal peptide" evidence="1">
    <location>
        <begin position="1"/>
        <end position="22"/>
    </location>
</feature>
<sequence>MKTKFFLIASFIVILFFISCNSTDNTTTDTAALTTANSQILADSRIDASINDVSNIAEDQFSLKQTSTARGTEATHSSFLPACAVTAWTYTNGTFTGSIDFGTEGCTLQNGNVLKGKITLSFSGNFMTPEKTITYSFDNFYHNGIKIQGSKTIIKTIKTTDLYTPIHPVFTQSIDLTITFENGTVYTRTGTQTKEMISGDTNHDGDDDDDWEGRVFLVTGNHTTTLSTGGSWSCTIKTPLRYEMACKRAIPVSGTVLKVNNGVETLIDYGTGQCDNLATVTTNGVTTTIELKK</sequence>
<keyword evidence="1" id="KW-0732">Signal</keyword>
<reference evidence="2 3" key="1">
    <citation type="submission" date="2016-10" db="EMBL/GenBank/DDBJ databases">
        <title>Flavobacterium gilvum sp. nov., isolated from stream water.</title>
        <authorList>
            <person name="Shin S.-K."/>
            <person name="Cho Y.-J."/>
            <person name="Yi H."/>
        </authorList>
    </citation>
    <scope>NUCLEOTIDE SEQUENCE [LARGE SCALE GENOMIC DNA]</scope>
    <source>
        <strain evidence="2 3">EM1308</strain>
    </source>
</reference>
<dbReference type="KEGG" id="fgl:EM308_06950"/>
<evidence type="ECO:0000313" key="2">
    <source>
        <dbReference type="EMBL" id="AOW09265.1"/>
    </source>
</evidence>
<dbReference type="AlphaFoldDB" id="A0AAC9N3Q1"/>
<name>A0AAC9N3Q1_9FLAO</name>
<dbReference type="EMBL" id="CP017479">
    <property type="protein sequence ID" value="AOW09265.1"/>
    <property type="molecule type" value="Genomic_DNA"/>
</dbReference>
<proteinExistence type="predicted"/>
<feature type="chain" id="PRO_5042145450" description="Lipoprotein" evidence="1">
    <location>
        <begin position="23"/>
        <end position="293"/>
    </location>
</feature>